<protein>
    <submittedName>
        <fullName evidence="1">Uncharacterized protein</fullName>
    </submittedName>
</protein>
<dbReference type="AlphaFoldDB" id="A0AAV5WX02"/>
<evidence type="ECO:0000313" key="1">
    <source>
        <dbReference type="EMBL" id="GMT35853.1"/>
    </source>
</evidence>
<accession>A0AAV5WX02</accession>
<dbReference type="EMBL" id="BTSY01000007">
    <property type="protein sequence ID" value="GMT35853.1"/>
    <property type="molecule type" value="Genomic_DNA"/>
</dbReference>
<comment type="caution">
    <text evidence="1">The sequence shown here is derived from an EMBL/GenBank/DDBJ whole genome shotgun (WGS) entry which is preliminary data.</text>
</comment>
<organism evidence="1 2">
    <name type="scientific">Pristionchus fissidentatus</name>
    <dbReference type="NCBI Taxonomy" id="1538716"/>
    <lineage>
        <taxon>Eukaryota</taxon>
        <taxon>Metazoa</taxon>
        <taxon>Ecdysozoa</taxon>
        <taxon>Nematoda</taxon>
        <taxon>Chromadorea</taxon>
        <taxon>Rhabditida</taxon>
        <taxon>Rhabditina</taxon>
        <taxon>Diplogasteromorpha</taxon>
        <taxon>Diplogasteroidea</taxon>
        <taxon>Neodiplogasteridae</taxon>
        <taxon>Pristionchus</taxon>
    </lineage>
</organism>
<keyword evidence="2" id="KW-1185">Reference proteome</keyword>
<name>A0AAV5WX02_9BILA</name>
<dbReference type="Proteomes" id="UP001432322">
    <property type="component" value="Unassembled WGS sequence"/>
</dbReference>
<reference evidence="1" key="1">
    <citation type="submission" date="2023-10" db="EMBL/GenBank/DDBJ databases">
        <title>Genome assembly of Pristionchus species.</title>
        <authorList>
            <person name="Yoshida K."/>
            <person name="Sommer R.J."/>
        </authorList>
    </citation>
    <scope>NUCLEOTIDE SEQUENCE</scope>
    <source>
        <strain evidence="1">RS5133</strain>
    </source>
</reference>
<sequence length="89" mass="10251">KIIAFDRKYEDDFKSVNITLYNTDGLRYHRKIYLLSPIIGGKGNGDAYWTSSKACQPGKSDICLTTYGHINFAVREKEESWNRIDCPDK</sequence>
<proteinExistence type="predicted"/>
<feature type="non-terminal residue" evidence="1">
    <location>
        <position position="1"/>
    </location>
</feature>
<feature type="non-terminal residue" evidence="1">
    <location>
        <position position="89"/>
    </location>
</feature>
<evidence type="ECO:0000313" key="2">
    <source>
        <dbReference type="Proteomes" id="UP001432322"/>
    </source>
</evidence>
<gene>
    <name evidence="1" type="ORF">PFISCL1PPCAC_27150</name>
</gene>